<evidence type="ECO:0000313" key="2">
    <source>
        <dbReference type="EMBL" id="EQC26747.1"/>
    </source>
</evidence>
<dbReference type="EMBL" id="JH767222">
    <property type="protein sequence ID" value="EQC26747.1"/>
    <property type="molecule type" value="Genomic_DNA"/>
</dbReference>
<protein>
    <recommendedName>
        <fullName evidence="4">Transmembrane protein</fullName>
    </recommendedName>
</protein>
<keyword evidence="1" id="KW-0472">Membrane</keyword>
<evidence type="ECO:0000256" key="1">
    <source>
        <dbReference type="SAM" id="Phobius"/>
    </source>
</evidence>
<dbReference type="AlphaFoldDB" id="T0RB07"/>
<proteinExistence type="predicted"/>
<feature type="transmembrane region" description="Helical" evidence="1">
    <location>
        <begin position="193"/>
        <end position="213"/>
    </location>
</feature>
<feature type="transmembrane region" description="Helical" evidence="1">
    <location>
        <begin position="1119"/>
        <end position="1137"/>
    </location>
</feature>
<keyword evidence="1" id="KW-0812">Transmembrane</keyword>
<feature type="transmembrane region" description="Helical" evidence="1">
    <location>
        <begin position="123"/>
        <end position="143"/>
    </location>
</feature>
<dbReference type="GeneID" id="19956124"/>
<dbReference type="InParanoid" id="T0RB07"/>
<dbReference type="RefSeq" id="XP_008619790.1">
    <property type="nucleotide sequence ID" value="XM_008621568.1"/>
</dbReference>
<feature type="transmembrane region" description="Helical" evidence="1">
    <location>
        <begin position="406"/>
        <end position="426"/>
    </location>
</feature>
<feature type="transmembrane region" description="Helical" evidence="1">
    <location>
        <begin position="250"/>
        <end position="272"/>
    </location>
</feature>
<sequence>MQFATSTNGAYLLLRQPLLEASTFDFFGWILLFDWVAGSCEVVSFQGDAGNVTLISNAYSPQLYSTGTQPLQTATKILFYLIVATSAVLVFVGFLSLGYAGLVRLRFLGRNLLFFNRIVGAVWIGRPLAFLRGVTAILLLSSANASLETHHGYSRFAASPRPWLASLIITGEATWVTYVINETLLVLTRDATTFYSPLTSCLSWLILFCIELSSPVSVTATLARTCVGTDMDFALSCSSGVVAVGSLTRVWALVVIQAGVAMVSFALCSIVHRRWFRRPARRCDDSLLVSGIAHLFLCTHATSSEEVYTIDHVACILSGLVPLRVGKQAYTFDLKLWLILVDDLSTSSFLKMLPCPSLAFHSHVPRRASTLSNISHVSPSRLQSALLKRASMFVPDAAKKARVAHVWMVLGLGYIIASIFGSISYLQVSRINLSNDLFWATFNTTGAHAFIANWLNEQLVLGNTTMPNLALDKPSAMQSFAAPEAVVLSSVSYGAYLQHEPLSGITATIRGLRVTDACQAPWIFSPYCFVDFTRTWSLANSARRETRCQSMTTNGAIYLESVVRNINYDAFDACWGPSFEIAIASELRRSDAGRAWLDISTAVSAALSIADEALYWRQHGIQHYKVQWQNYKRLGVLNSYSIINAYGIAYPLTLTSQNGTYCLASQTSFKMYWAFANDLTAVADNSSRIAGRSLVCSSPDFAFANTTLGAVLVLNGALTSPLTAGFQLVQALLGPYGSIDMVYVPVPASVRTLFAVLVDASRAPLSKNVKAQALYSGIATLDASYPTLPSRQQYILAALLAGLHLRPSGWDMSAVCAHEPTFVSKCPRYLRQTLSYVDTFMLPLPSTVASSLTSVNADVRAMEIEFMIYTNVNATAPLSVQRINLLDATESDFAFFAWLYLYDWVLGNREVISFQGDAGNMTLLSDFASPLAELTQEWQVTANVAQYLHAGVIYVTGVMIAVAFMSAMYMLTSCGHYEGLNMLELGRVGGIVWVGRPLLVLRSMTAICVLSTATLELQFSGYMSAFSTMRDPWYKTLLAANEVTWLVSIVNDISLVVTQEYSTYYVMVNGLVVWALVATLTAVLPVDANTSIDLQCTLQVDFQAICTSGSIEIGQFARLQLLIGIILVCNIVCFYMVKLSLKAKPTCHVTSLLLSSGAKYLYAHSDRVYNGVYYLDRASAA</sequence>
<dbReference type="VEuPathDB" id="FungiDB:SDRG_15397"/>
<evidence type="ECO:0008006" key="4">
    <source>
        <dbReference type="Google" id="ProtNLM"/>
    </source>
</evidence>
<dbReference type="eggNOG" id="ENOG502SD6V">
    <property type="taxonomic scope" value="Eukaryota"/>
</dbReference>
<organism evidence="2 3">
    <name type="scientific">Saprolegnia diclina (strain VS20)</name>
    <dbReference type="NCBI Taxonomy" id="1156394"/>
    <lineage>
        <taxon>Eukaryota</taxon>
        <taxon>Sar</taxon>
        <taxon>Stramenopiles</taxon>
        <taxon>Oomycota</taxon>
        <taxon>Saprolegniomycetes</taxon>
        <taxon>Saprolegniales</taxon>
        <taxon>Saprolegniaceae</taxon>
        <taxon>Saprolegnia</taxon>
    </lineage>
</organism>
<evidence type="ECO:0000313" key="3">
    <source>
        <dbReference type="Proteomes" id="UP000030762"/>
    </source>
</evidence>
<gene>
    <name evidence="2" type="ORF">SDRG_15397</name>
</gene>
<keyword evidence="1" id="KW-1133">Transmembrane helix</keyword>
<dbReference type="OrthoDB" id="73766at2759"/>
<name>T0RB07_SAPDV</name>
<accession>T0RB07</accession>
<feature type="transmembrane region" description="Helical" evidence="1">
    <location>
        <begin position="947"/>
        <end position="971"/>
    </location>
</feature>
<keyword evidence="3" id="KW-1185">Reference proteome</keyword>
<feature type="transmembrane region" description="Helical" evidence="1">
    <location>
        <begin position="1064"/>
        <end position="1084"/>
    </location>
</feature>
<feature type="transmembrane region" description="Helical" evidence="1">
    <location>
        <begin position="77"/>
        <end position="102"/>
    </location>
</feature>
<reference evidence="2 3" key="1">
    <citation type="submission" date="2012-04" db="EMBL/GenBank/DDBJ databases">
        <title>The Genome Sequence of Saprolegnia declina VS20.</title>
        <authorList>
            <consortium name="The Broad Institute Genome Sequencing Platform"/>
            <person name="Russ C."/>
            <person name="Nusbaum C."/>
            <person name="Tyler B."/>
            <person name="van West P."/>
            <person name="Dieguez-Uribeondo J."/>
            <person name="de Bruijn I."/>
            <person name="Tripathy S."/>
            <person name="Jiang R."/>
            <person name="Young S.K."/>
            <person name="Zeng Q."/>
            <person name="Gargeya S."/>
            <person name="Fitzgerald M."/>
            <person name="Haas B."/>
            <person name="Abouelleil A."/>
            <person name="Alvarado L."/>
            <person name="Arachchi H.M."/>
            <person name="Berlin A."/>
            <person name="Chapman S.B."/>
            <person name="Goldberg J."/>
            <person name="Griggs A."/>
            <person name="Gujja S."/>
            <person name="Hansen M."/>
            <person name="Howarth C."/>
            <person name="Imamovic A."/>
            <person name="Larimer J."/>
            <person name="McCowen C."/>
            <person name="Montmayeur A."/>
            <person name="Murphy C."/>
            <person name="Neiman D."/>
            <person name="Pearson M."/>
            <person name="Priest M."/>
            <person name="Roberts A."/>
            <person name="Saif S."/>
            <person name="Shea T."/>
            <person name="Sisk P."/>
            <person name="Sykes S."/>
            <person name="Wortman J."/>
            <person name="Nusbaum C."/>
            <person name="Birren B."/>
        </authorList>
    </citation>
    <scope>NUCLEOTIDE SEQUENCE [LARGE SCALE GENOMIC DNA]</scope>
    <source>
        <strain evidence="2 3">VS20</strain>
    </source>
</reference>
<dbReference type="Proteomes" id="UP000030762">
    <property type="component" value="Unassembled WGS sequence"/>
</dbReference>